<name>A0A6M9Z1M2_9CAUD</name>
<organism evidence="1 2">
    <name type="scientific">Vibrio phage River4</name>
    <dbReference type="NCBI Taxonomy" id="2736288"/>
    <lineage>
        <taxon>Viruses</taxon>
        <taxon>Duplodnaviria</taxon>
        <taxon>Heunggongvirae</taxon>
        <taxon>Uroviricota</taxon>
        <taxon>Caudoviricetes</taxon>
        <taxon>Demerecviridae</taxon>
        <taxon>Ermolyevavirinae</taxon>
        <taxon>Thalassavirus</taxon>
        <taxon>Thalassavirus river4</taxon>
    </lineage>
</organism>
<keyword evidence="2" id="KW-1185">Reference proteome</keyword>
<evidence type="ECO:0000313" key="2">
    <source>
        <dbReference type="Proteomes" id="UP000509572"/>
    </source>
</evidence>
<protein>
    <submittedName>
        <fullName evidence="1">Uncharacterized protein</fullName>
    </submittedName>
</protein>
<evidence type="ECO:0000313" key="1">
    <source>
        <dbReference type="EMBL" id="QKN84838.1"/>
    </source>
</evidence>
<sequence>MKPRKFLSSMKPLKVSPEFIRDNQYNNKYKVIKEEFSEPFNGHFLTALRAYGAEYIMRYPSGLRCFFLEK</sequence>
<proteinExistence type="predicted"/>
<dbReference type="Proteomes" id="UP000509572">
    <property type="component" value="Segment"/>
</dbReference>
<reference evidence="1 2" key="1">
    <citation type="submission" date="2020-05" db="EMBL/GenBank/DDBJ databases">
        <authorList>
            <person name="Brown Z."/>
            <person name="Glynn A."/>
            <person name="Broussard G.W."/>
        </authorList>
    </citation>
    <scope>NUCLEOTIDE SEQUENCE [LARGE SCALE GENOMIC DNA]</scope>
</reference>
<gene>
    <name evidence="1" type="ORF">RIVER4_199</name>
</gene>
<accession>A0A6M9Z1M2</accession>
<dbReference type="EMBL" id="MT448617">
    <property type="protein sequence ID" value="QKN84838.1"/>
    <property type="molecule type" value="Genomic_DNA"/>
</dbReference>